<name>A0A939TUG8_9MICO</name>
<feature type="transmembrane region" description="Helical" evidence="9">
    <location>
        <begin position="136"/>
        <end position="157"/>
    </location>
</feature>
<evidence type="ECO:0000313" key="10">
    <source>
        <dbReference type="EMBL" id="MBO3664019.1"/>
    </source>
</evidence>
<evidence type="ECO:0000256" key="9">
    <source>
        <dbReference type="SAM" id="Phobius"/>
    </source>
</evidence>
<keyword evidence="3" id="KW-0328">Glycosyltransferase</keyword>
<keyword evidence="4" id="KW-0808">Transferase</keyword>
<proteinExistence type="predicted"/>
<feature type="transmembrane region" description="Helical" evidence="9">
    <location>
        <begin position="289"/>
        <end position="306"/>
    </location>
</feature>
<feature type="transmembrane region" description="Helical" evidence="9">
    <location>
        <begin position="35"/>
        <end position="60"/>
    </location>
</feature>
<keyword evidence="7 9" id="KW-0472">Membrane</keyword>
<dbReference type="AlphaFoldDB" id="A0A939TUG8"/>
<protein>
    <recommendedName>
        <fullName evidence="12">Glycosyltransferase RgtA/B/C/D-like domain-containing protein</fullName>
    </recommendedName>
</protein>
<reference evidence="10" key="1">
    <citation type="submission" date="2021-03" db="EMBL/GenBank/DDBJ databases">
        <title>Microbacterium sp. nov., a novel actinobacterium isolated from cow dung.</title>
        <authorList>
            <person name="Zhang L."/>
        </authorList>
    </citation>
    <scope>NUCLEOTIDE SEQUENCE</scope>
    <source>
        <strain evidence="10">NEAU-LLB</strain>
    </source>
</reference>
<feature type="transmembrane region" description="Helical" evidence="9">
    <location>
        <begin position="346"/>
        <end position="366"/>
    </location>
</feature>
<evidence type="ECO:0000256" key="4">
    <source>
        <dbReference type="ARBA" id="ARBA00022679"/>
    </source>
</evidence>
<dbReference type="PANTHER" id="PTHR33908">
    <property type="entry name" value="MANNOSYLTRANSFERASE YKCB-RELATED"/>
    <property type="match status" value="1"/>
</dbReference>
<evidence type="ECO:0000256" key="6">
    <source>
        <dbReference type="ARBA" id="ARBA00022989"/>
    </source>
</evidence>
<keyword evidence="5 9" id="KW-0812">Transmembrane</keyword>
<organism evidence="10 11">
    <name type="scientific">Microbacterium stercoris</name>
    <dbReference type="NCBI Taxonomy" id="2820289"/>
    <lineage>
        <taxon>Bacteria</taxon>
        <taxon>Bacillati</taxon>
        <taxon>Actinomycetota</taxon>
        <taxon>Actinomycetes</taxon>
        <taxon>Micrococcales</taxon>
        <taxon>Microbacteriaceae</taxon>
        <taxon>Microbacterium</taxon>
    </lineage>
</organism>
<evidence type="ECO:0000256" key="3">
    <source>
        <dbReference type="ARBA" id="ARBA00022676"/>
    </source>
</evidence>
<feature type="region of interest" description="Disordered" evidence="8">
    <location>
        <begin position="1"/>
        <end position="27"/>
    </location>
</feature>
<keyword evidence="6 9" id="KW-1133">Transmembrane helix</keyword>
<dbReference type="GO" id="GO:0010041">
    <property type="term" value="P:response to iron(III) ion"/>
    <property type="evidence" value="ECO:0007669"/>
    <property type="project" value="TreeGrafter"/>
</dbReference>
<dbReference type="GO" id="GO:0016763">
    <property type="term" value="F:pentosyltransferase activity"/>
    <property type="evidence" value="ECO:0007669"/>
    <property type="project" value="TreeGrafter"/>
</dbReference>
<keyword evidence="11" id="KW-1185">Reference proteome</keyword>
<evidence type="ECO:0000256" key="2">
    <source>
        <dbReference type="ARBA" id="ARBA00022475"/>
    </source>
</evidence>
<dbReference type="GO" id="GO:0009103">
    <property type="term" value="P:lipopolysaccharide biosynthetic process"/>
    <property type="evidence" value="ECO:0007669"/>
    <property type="project" value="UniProtKB-ARBA"/>
</dbReference>
<dbReference type="PANTHER" id="PTHR33908:SF3">
    <property type="entry name" value="UNDECAPRENYL PHOSPHATE-ALPHA-4-AMINO-4-DEOXY-L-ARABINOSE ARABINOSYL TRANSFERASE"/>
    <property type="match status" value="1"/>
</dbReference>
<dbReference type="EMBL" id="JAGFOA010000004">
    <property type="protein sequence ID" value="MBO3664019.1"/>
    <property type="molecule type" value="Genomic_DNA"/>
</dbReference>
<keyword evidence="2" id="KW-1003">Cell membrane</keyword>
<feature type="transmembrane region" description="Helical" evidence="9">
    <location>
        <begin position="318"/>
        <end position="340"/>
    </location>
</feature>
<feature type="transmembrane region" description="Helical" evidence="9">
    <location>
        <begin position="373"/>
        <end position="392"/>
    </location>
</feature>
<evidence type="ECO:0000256" key="8">
    <source>
        <dbReference type="SAM" id="MobiDB-lite"/>
    </source>
</evidence>
<evidence type="ECO:0000256" key="5">
    <source>
        <dbReference type="ARBA" id="ARBA00022692"/>
    </source>
</evidence>
<comment type="caution">
    <text evidence="10">The sequence shown here is derived from an EMBL/GenBank/DDBJ whole genome shotgun (WGS) entry which is preliminary data.</text>
</comment>
<comment type="subcellular location">
    <subcellularLocation>
        <location evidence="1">Cell membrane</location>
        <topology evidence="1">Multi-pass membrane protein</topology>
    </subcellularLocation>
</comment>
<evidence type="ECO:0000256" key="1">
    <source>
        <dbReference type="ARBA" id="ARBA00004651"/>
    </source>
</evidence>
<gene>
    <name evidence="10" type="ORF">J5V96_10900</name>
</gene>
<dbReference type="InterPro" id="IPR050297">
    <property type="entry name" value="LipidA_mod_glycosyltrf_83"/>
</dbReference>
<sequence length="520" mass="54818">MNLLAPGVGPGSDGERPGGPGEPRRRGRAARAARLLRAVCLWSVAHPAGSLFVLAMAVHLPAAWVPSYWFDEAATLQLARLDTVEFARFIQNRDAVHAVYAAFMHVWIGAFGESELATRLPSVIATAVATSAVHRVALRLGAGVHAALASALVFLLLPRVALQSAEARSYAIATALLLIALLLLLRAVHTASATVARGTAWLGYVVLGSLAVWTFVFSAAVLPAFAVVIDRARDPAAARVRRLTGTLAPGVGALPLVVVLAGQRGQVSWIAREQLDAASILVDPMFGDAPVVAVLVTGLIAALALARVRGGGVRSRVCAGLVLWATLLPIGLLAATAAGLPLFAPRYLTVCAPAVAILCGTAWTRLTVRYPDLRLAIAVALVLCLASVSFLVSTRAATAKQELDLRAIAQFFERHGSEGEAFLLDPGGSGSVQPRAALSAYPAAFEGMVDVALRRSHVELSTFVDEVALPTPSDLAEIERIWVGEREVGVFRRTLVAAGFRERVLDEISGVRVSVWERAG</sequence>
<feature type="transmembrane region" description="Helical" evidence="9">
    <location>
        <begin position="201"/>
        <end position="228"/>
    </location>
</feature>
<evidence type="ECO:0008006" key="12">
    <source>
        <dbReference type="Google" id="ProtNLM"/>
    </source>
</evidence>
<dbReference type="GO" id="GO:0005886">
    <property type="term" value="C:plasma membrane"/>
    <property type="evidence" value="ECO:0007669"/>
    <property type="project" value="UniProtKB-SubCell"/>
</dbReference>
<dbReference type="RefSeq" id="WP_208503702.1">
    <property type="nucleotide sequence ID" value="NZ_JAGFOA010000004.1"/>
</dbReference>
<dbReference type="Proteomes" id="UP000680132">
    <property type="component" value="Unassembled WGS sequence"/>
</dbReference>
<feature type="compositionally biased region" description="Gly residues" evidence="8">
    <location>
        <begin position="8"/>
        <end position="21"/>
    </location>
</feature>
<evidence type="ECO:0000313" key="11">
    <source>
        <dbReference type="Proteomes" id="UP000680132"/>
    </source>
</evidence>
<evidence type="ECO:0000256" key="7">
    <source>
        <dbReference type="ARBA" id="ARBA00023136"/>
    </source>
</evidence>
<feature type="transmembrane region" description="Helical" evidence="9">
    <location>
        <begin position="240"/>
        <end position="262"/>
    </location>
</feature>
<accession>A0A939TUG8</accession>
<feature type="transmembrane region" description="Helical" evidence="9">
    <location>
        <begin position="169"/>
        <end position="189"/>
    </location>
</feature>